<reference evidence="2 3" key="1">
    <citation type="journal article" date="2016" name="Nat. Commun.">
        <title>Thousands of microbial genomes shed light on interconnected biogeochemical processes in an aquifer system.</title>
        <authorList>
            <person name="Anantharaman K."/>
            <person name="Brown C.T."/>
            <person name="Hug L.A."/>
            <person name="Sharon I."/>
            <person name="Castelle C.J."/>
            <person name="Probst A.J."/>
            <person name="Thomas B.C."/>
            <person name="Singh A."/>
            <person name="Wilkins M.J."/>
            <person name="Karaoz U."/>
            <person name="Brodie E.L."/>
            <person name="Williams K.H."/>
            <person name="Hubbard S.S."/>
            <person name="Banfield J.F."/>
        </authorList>
    </citation>
    <scope>NUCLEOTIDE SEQUENCE [LARGE SCALE GENOMIC DNA]</scope>
</reference>
<keyword evidence="1" id="KW-0812">Transmembrane</keyword>
<accession>A0A1F6E2Q7</accession>
<protein>
    <submittedName>
        <fullName evidence="2">Uncharacterized protein</fullName>
    </submittedName>
</protein>
<keyword evidence="1" id="KW-1133">Transmembrane helix</keyword>
<evidence type="ECO:0000256" key="1">
    <source>
        <dbReference type="SAM" id="Phobius"/>
    </source>
</evidence>
<organism evidence="2 3">
    <name type="scientific">Candidatus Kaiserbacteria bacterium RIFCSPHIGHO2_02_FULL_56_30</name>
    <dbReference type="NCBI Taxonomy" id="1798499"/>
    <lineage>
        <taxon>Bacteria</taxon>
        <taxon>Candidatus Kaiseribacteriota</taxon>
    </lineage>
</organism>
<evidence type="ECO:0000313" key="3">
    <source>
        <dbReference type="Proteomes" id="UP000177107"/>
    </source>
</evidence>
<dbReference type="EMBL" id="MFLM01000020">
    <property type="protein sequence ID" value="OGG67857.1"/>
    <property type="molecule type" value="Genomic_DNA"/>
</dbReference>
<dbReference type="Proteomes" id="UP000177107">
    <property type="component" value="Unassembled WGS sequence"/>
</dbReference>
<proteinExistence type="predicted"/>
<name>A0A1F6E2Q7_9BACT</name>
<dbReference type="STRING" id="1798499.A3C95_02350"/>
<feature type="transmembrane region" description="Helical" evidence="1">
    <location>
        <begin position="20"/>
        <end position="42"/>
    </location>
</feature>
<evidence type="ECO:0000313" key="2">
    <source>
        <dbReference type="EMBL" id="OGG67857.1"/>
    </source>
</evidence>
<keyword evidence="1" id="KW-0472">Membrane</keyword>
<sequence>MTTPRFTLAYGKRLEPSRDWIVLLATTALLLLVSVAWNLWLFNHVAGGAVLGAPASPATTALDEATIKELGEIFAERAREATSYRNGTYRFIDPSR</sequence>
<comment type="caution">
    <text evidence="2">The sequence shown here is derived from an EMBL/GenBank/DDBJ whole genome shotgun (WGS) entry which is preliminary data.</text>
</comment>
<dbReference type="AlphaFoldDB" id="A0A1F6E2Q7"/>
<gene>
    <name evidence="2" type="ORF">A3C95_02350</name>
</gene>